<gene>
    <name evidence="2" type="ORF">M440DRAFT_228954</name>
</gene>
<accession>A0A2T4CC21</accession>
<name>A0A2T4CC21_TRILO</name>
<evidence type="ECO:0000313" key="2">
    <source>
        <dbReference type="EMBL" id="PTB79113.1"/>
    </source>
</evidence>
<evidence type="ECO:0000256" key="1">
    <source>
        <dbReference type="SAM" id="MobiDB-lite"/>
    </source>
</evidence>
<organism evidence="2 3">
    <name type="scientific">Trichoderma longibrachiatum ATCC 18648</name>
    <dbReference type="NCBI Taxonomy" id="983965"/>
    <lineage>
        <taxon>Eukaryota</taxon>
        <taxon>Fungi</taxon>
        <taxon>Dikarya</taxon>
        <taxon>Ascomycota</taxon>
        <taxon>Pezizomycotina</taxon>
        <taxon>Sordariomycetes</taxon>
        <taxon>Hypocreomycetidae</taxon>
        <taxon>Hypocreales</taxon>
        <taxon>Hypocreaceae</taxon>
        <taxon>Trichoderma</taxon>
    </lineage>
</organism>
<evidence type="ECO:0000313" key="3">
    <source>
        <dbReference type="Proteomes" id="UP000240760"/>
    </source>
</evidence>
<dbReference type="AlphaFoldDB" id="A0A2T4CC21"/>
<protein>
    <submittedName>
        <fullName evidence="2">Uncharacterized protein</fullName>
    </submittedName>
</protein>
<feature type="region of interest" description="Disordered" evidence="1">
    <location>
        <begin position="83"/>
        <end position="105"/>
    </location>
</feature>
<dbReference type="EMBL" id="KZ679128">
    <property type="protein sequence ID" value="PTB79113.1"/>
    <property type="molecule type" value="Genomic_DNA"/>
</dbReference>
<dbReference type="Proteomes" id="UP000240760">
    <property type="component" value="Unassembled WGS sequence"/>
</dbReference>
<sequence>MRLDGLTVTLYPMWGTRPSWKHFSPLLRPFFLRFACAARRDSPWHIAPRAALVLRLSTRSLFCACPCHCRSWWRSQGGRQTRASALDPVKTGRDDQPSTQEGGLGGHSVRFPAVCRRFRTVFRPEALECVVGICRHHPGNIDWCYRREKASHIRSDILDACARPDQ</sequence>
<proteinExistence type="predicted"/>
<reference evidence="2 3" key="1">
    <citation type="submission" date="2016-07" db="EMBL/GenBank/DDBJ databases">
        <title>Multiple horizontal gene transfer events from other fungi enriched the ability of initially mycotrophic Trichoderma (Ascomycota) to feed on dead plant biomass.</title>
        <authorList>
            <consortium name="DOE Joint Genome Institute"/>
            <person name="Aerts A."/>
            <person name="Atanasova L."/>
            <person name="Chenthamara K."/>
            <person name="Zhang J."/>
            <person name="Grujic M."/>
            <person name="Henrissat B."/>
            <person name="Kuo A."/>
            <person name="Salamov A."/>
            <person name="Lipzen A."/>
            <person name="Labutti K."/>
            <person name="Barry K."/>
            <person name="Miao Y."/>
            <person name="Rahimi M.J."/>
            <person name="Shen Q."/>
            <person name="Grigoriev I.V."/>
            <person name="Kubicek C.P."/>
            <person name="Druzhinina I.S."/>
        </authorList>
    </citation>
    <scope>NUCLEOTIDE SEQUENCE [LARGE SCALE GENOMIC DNA]</scope>
    <source>
        <strain evidence="2 3">ATCC 18648</strain>
    </source>
</reference>
<keyword evidence="3" id="KW-1185">Reference proteome</keyword>